<evidence type="ECO:0000256" key="1">
    <source>
        <dbReference type="SAM" id="MobiDB-lite"/>
    </source>
</evidence>
<protein>
    <submittedName>
        <fullName evidence="2">Uncharacterized protein</fullName>
    </submittedName>
</protein>
<sequence length="369" mass="43234">MPRKDFHELSAALKSTLKKTVPPMVDKRVNEIAKKTMPLDHDDHQDDDAHPDGESSTQEQLDEFDDWMDGFGTDDDEVPSKEVSLELLEEISREIDEAQLQKVVNDMLRKRRLVITYSKEASSNVSMLSKRSKSSTNDSVKSRPIIFEVRYLMTKENLLAKQHHIRRHEKKRDNPDEVYSESKIIEVVRILYELGHEHKYITEIVVRRADGKFGAFSESDYKHLYMNDIEDLYLMCINGKLGLESYQQRVNLTALAITFPGIERKKVLTITSKPVIGLIYENSKKEKRVMIIKEIPKFCDATLLRVLKLVEKKNIDVKHKYEDPKLNDNDVEYLRFYEEYIKYRLRHQGQMRGWESYVNRRPLGLRGVA</sequence>
<evidence type="ECO:0000313" key="2">
    <source>
        <dbReference type="EMBL" id="GJS87358.1"/>
    </source>
</evidence>
<organism evidence="2 3">
    <name type="scientific">Tanacetum coccineum</name>
    <dbReference type="NCBI Taxonomy" id="301880"/>
    <lineage>
        <taxon>Eukaryota</taxon>
        <taxon>Viridiplantae</taxon>
        <taxon>Streptophyta</taxon>
        <taxon>Embryophyta</taxon>
        <taxon>Tracheophyta</taxon>
        <taxon>Spermatophyta</taxon>
        <taxon>Magnoliopsida</taxon>
        <taxon>eudicotyledons</taxon>
        <taxon>Gunneridae</taxon>
        <taxon>Pentapetalae</taxon>
        <taxon>asterids</taxon>
        <taxon>campanulids</taxon>
        <taxon>Asterales</taxon>
        <taxon>Asteraceae</taxon>
        <taxon>Asteroideae</taxon>
        <taxon>Anthemideae</taxon>
        <taxon>Anthemidinae</taxon>
        <taxon>Tanacetum</taxon>
    </lineage>
</organism>
<reference evidence="2" key="2">
    <citation type="submission" date="2022-01" db="EMBL/GenBank/DDBJ databases">
        <authorList>
            <person name="Yamashiro T."/>
            <person name="Shiraishi A."/>
            <person name="Satake H."/>
            <person name="Nakayama K."/>
        </authorList>
    </citation>
    <scope>NUCLEOTIDE SEQUENCE</scope>
</reference>
<accession>A0ABQ4ZAX7</accession>
<feature type="region of interest" description="Disordered" evidence="1">
    <location>
        <begin position="32"/>
        <end position="59"/>
    </location>
</feature>
<dbReference type="Proteomes" id="UP001151760">
    <property type="component" value="Unassembled WGS sequence"/>
</dbReference>
<feature type="compositionally biased region" description="Basic and acidic residues" evidence="1">
    <location>
        <begin position="32"/>
        <end position="53"/>
    </location>
</feature>
<dbReference type="EMBL" id="BQNB010011192">
    <property type="protein sequence ID" value="GJS87358.1"/>
    <property type="molecule type" value="Genomic_DNA"/>
</dbReference>
<reference evidence="2" key="1">
    <citation type="journal article" date="2022" name="Int. J. Mol. Sci.">
        <title>Draft Genome of Tanacetum Coccineum: Genomic Comparison of Closely Related Tanacetum-Family Plants.</title>
        <authorList>
            <person name="Yamashiro T."/>
            <person name="Shiraishi A."/>
            <person name="Nakayama K."/>
            <person name="Satake H."/>
        </authorList>
    </citation>
    <scope>NUCLEOTIDE SEQUENCE</scope>
</reference>
<gene>
    <name evidence="2" type="ORF">Tco_0769994</name>
</gene>
<keyword evidence="3" id="KW-1185">Reference proteome</keyword>
<proteinExistence type="predicted"/>
<evidence type="ECO:0000313" key="3">
    <source>
        <dbReference type="Proteomes" id="UP001151760"/>
    </source>
</evidence>
<comment type="caution">
    <text evidence="2">The sequence shown here is derived from an EMBL/GenBank/DDBJ whole genome shotgun (WGS) entry which is preliminary data.</text>
</comment>
<name>A0ABQ4ZAX7_9ASTR</name>